<organism evidence="2 3">
    <name type="scientific">Accumulibacter regalis</name>
    <dbReference type="NCBI Taxonomy" id="522306"/>
    <lineage>
        <taxon>Bacteria</taxon>
        <taxon>Pseudomonadati</taxon>
        <taxon>Pseudomonadota</taxon>
        <taxon>Betaproteobacteria</taxon>
        <taxon>Candidatus Accumulibacter</taxon>
    </lineage>
</organism>
<sequence>MAHLPRTRGTMHSTSRDRRSQRSPLRLRRSVGPLRQGDLPGSAACPASSPSSPGARRAPTWQLRRRRACEREQACSFRLPSLSVPRRHEPDQRTRRGDLAAGAPLGVLARGAHGVVGQTPCGMASWCLRRPGGRVRDRESNRPRRSMADAACGRQSPILGRQASPCAGEPCAMAPRGTARCSRSRKPGGKSGTADASPARRRRRRPFPRTRSNGGIAATVIARRRSRRDNPAPFLDGPSATSPR</sequence>
<feature type="compositionally biased region" description="Low complexity" evidence="1">
    <location>
        <begin position="40"/>
        <end position="59"/>
    </location>
</feature>
<feature type="region of interest" description="Disordered" evidence="1">
    <location>
        <begin position="133"/>
        <end position="244"/>
    </location>
</feature>
<keyword evidence="3" id="KW-1185">Reference proteome</keyword>
<evidence type="ECO:0000313" key="2">
    <source>
        <dbReference type="EMBL" id="EXI84157.1"/>
    </source>
</evidence>
<evidence type="ECO:0000313" key="3">
    <source>
        <dbReference type="Proteomes" id="UP000022141"/>
    </source>
</evidence>
<accession>A0A011Q4C3</accession>
<evidence type="ECO:0000256" key="1">
    <source>
        <dbReference type="SAM" id="MobiDB-lite"/>
    </source>
</evidence>
<feature type="compositionally biased region" description="Basic residues" evidence="1">
    <location>
        <begin position="199"/>
        <end position="208"/>
    </location>
</feature>
<reference evidence="2" key="1">
    <citation type="submission" date="2014-02" db="EMBL/GenBank/DDBJ databases">
        <title>Expanding our view of genomic diversity in Candidatus Accumulibacter clades.</title>
        <authorList>
            <person name="Skennerton C.T."/>
            <person name="Barr J.J."/>
            <person name="Slater F.R."/>
            <person name="Bond P.L."/>
            <person name="Tyson G.W."/>
        </authorList>
    </citation>
    <scope>NUCLEOTIDE SEQUENCE [LARGE SCALE GENOMIC DNA]</scope>
</reference>
<feature type="region of interest" description="Disordered" evidence="1">
    <location>
        <begin position="1"/>
        <end position="63"/>
    </location>
</feature>
<gene>
    <name evidence="2" type="ORF">AW11_03954</name>
</gene>
<dbReference type="EMBL" id="JEMY01000074">
    <property type="protein sequence ID" value="EXI84157.1"/>
    <property type="molecule type" value="Genomic_DNA"/>
</dbReference>
<dbReference type="Proteomes" id="UP000022141">
    <property type="component" value="Unassembled WGS sequence"/>
</dbReference>
<protein>
    <submittedName>
        <fullName evidence="2">Uncharacterized protein</fullName>
    </submittedName>
</protein>
<dbReference type="AlphaFoldDB" id="A0A011Q4C3"/>
<comment type="caution">
    <text evidence="2">The sequence shown here is derived from an EMBL/GenBank/DDBJ whole genome shotgun (WGS) entry which is preliminary data.</text>
</comment>
<proteinExistence type="predicted"/>
<name>A0A011Q4C3_ACCRE</name>